<dbReference type="Proteomes" id="UP000239388">
    <property type="component" value="Unassembled WGS sequence"/>
</dbReference>
<dbReference type="OrthoDB" id="9910155at2"/>
<keyword evidence="1" id="KW-0812">Transmembrane</keyword>
<evidence type="ECO:0000313" key="3">
    <source>
        <dbReference type="Proteomes" id="UP000239388"/>
    </source>
</evidence>
<comment type="caution">
    <text evidence="2">The sequence shown here is derived from an EMBL/GenBank/DDBJ whole genome shotgun (WGS) entry which is preliminary data.</text>
</comment>
<organism evidence="2 3">
    <name type="scientific">Blastopirellula marina</name>
    <dbReference type="NCBI Taxonomy" id="124"/>
    <lineage>
        <taxon>Bacteria</taxon>
        <taxon>Pseudomonadati</taxon>
        <taxon>Planctomycetota</taxon>
        <taxon>Planctomycetia</taxon>
        <taxon>Pirellulales</taxon>
        <taxon>Pirellulaceae</taxon>
        <taxon>Blastopirellula</taxon>
    </lineage>
</organism>
<evidence type="ECO:0000313" key="2">
    <source>
        <dbReference type="EMBL" id="PQO35442.1"/>
    </source>
</evidence>
<sequence length="72" mass="7646">MNLFSILLIAVGSVIEVLGALYFATNMGGDGYAMPVFIASIAAGSMLTMGASAGTFCRNDCRRNYWSMLGRV</sequence>
<reference evidence="2 3" key="1">
    <citation type="submission" date="2018-02" db="EMBL/GenBank/DDBJ databases">
        <title>Comparative genomes isolates from brazilian mangrove.</title>
        <authorList>
            <person name="Araujo J.E."/>
            <person name="Taketani R.G."/>
            <person name="Silva M.C.P."/>
            <person name="Loureco M.V."/>
            <person name="Andreote F.D."/>
        </authorList>
    </citation>
    <scope>NUCLEOTIDE SEQUENCE [LARGE SCALE GENOMIC DNA]</scope>
    <source>
        <strain evidence="2 3">NAP PRIS-MGV</strain>
    </source>
</reference>
<dbReference type="RefSeq" id="WP_105354871.1">
    <property type="nucleotide sequence ID" value="NZ_PUIB01000015.1"/>
</dbReference>
<feature type="transmembrane region" description="Helical" evidence="1">
    <location>
        <begin position="35"/>
        <end position="57"/>
    </location>
</feature>
<name>A0A2S8FTD4_9BACT</name>
<dbReference type="EMBL" id="PUIB01000015">
    <property type="protein sequence ID" value="PQO35442.1"/>
    <property type="molecule type" value="Genomic_DNA"/>
</dbReference>
<accession>A0A2S8FTD4</accession>
<evidence type="ECO:0000256" key="1">
    <source>
        <dbReference type="SAM" id="Phobius"/>
    </source>
</evidence>
<gene>
    <name evidence="2" type="ORF">C5Y98_13860</name>
</gene>
<protein>
    <submittedName>
        <fullName evidence="2">Uncharacterized protein</fullName>
    </submittedName>
</protein>
<keyword evidence="1" id="KW-1133">Transmembrane helix</keyword>
<proteinExistence type="predicted"/>
<dbReference type="AlphaFoldDB" id="A0A2S8FTD4"/>
<keyword evidence="1" id="KW-0472">Membrane</keyword>